<dbReference type="OrthoDB" id="2079555at2"/>
<dbReference type="SUPFAM" id="SSF47226">
    <property type="entry name" value="Histidine-containing phosphotransfer domain, HPT domain"/>
    <property type="match status" value="1"/>
</dbReference>
<reference evidence="3 4" key="1">
    <citation type="journal article" date="2010" name="Stand. Genomic Sci.">
        <title>Complete genome sequence of Spirochaeta smaragdinae type strain (SEBR 4228).</title>
        <authorList>
            <person name="Mavromatis K."/>
            <person name="Yasawong M."/>
            <person name="Chertkov O."/>
            <person name="Lapidus A."/>
            <person name="Lucas S."/>
            <person name="Nolan M."/>
            <person name="Del Rio T.G."/>
            <person name="Tice H."/>
            <person name="Cheng J.F."/>
            <person name="Pitluck S."/>
            <person name="Liolios K."/>
            <person name="Ivanova N."/>
            <person name="Tapia R."/>
            <person name="Han C."/>
            <person name="Bruce D."/>
            <person name="Goodwin L."/>
            <person name="Pati A."/>
            <person name="Chen A."/>
            <person name="Palaniappan K."/>
            <person name="Land M."/>
            <person name="Hauser L."/>
            <person name="Chang Y.J."/>
            <person name="Jeffries C.D."/>
            <person name="Detter J.C."/>
            <person name="Rohde M."/>
            <person name="Brambilla E."/>
            <person name="Spring S."/>
            <person name="Goker M."/>
            <person name="Sikorski J."/>
            <person name="Woyke T."/>
            <person name="Bristow J."/>
            <person name="Eisen J.A."/>
            <person name="Markowitz V."/>
            <person name="Hugenholtz P."/>
            <person name="Klenk H.P."/>
            <person name="Kyrpides N.C."/>
        </authorList>
    </citation>
    <scope>NUCLEOTIDE SEQUENCE [LARGE SCALE GENOMIC DNA]</scope>
    <source>
        <strain evidence="4">DSM 11293 / JCM 15392 / SEBR 4228</strain>
    </source>
</reference>
<feature type="modified residue" description="Phosphohistidine" evidence="1">
    <location>
        <position position="48"/>
    </location>
</feature>
<evidence type="ECO:0000313" key="3">
    <source>
        <dbReference type="EMBL" id="ADK83084.1"/>
    </source>
</evidence>
<evidence type="ECO:0000259" key="2">
    <source>
        <dbReference type="PROSITE" id="PS50894"/>
    </source>
</evidence>
<dbReference type="STRING" id="573413.Spirs_3999"/>
<dbReference type="Proteomes" id="UP000002318">
    <property type="component" value="Chromosome"/>
</dbReference>
<dbReference type="InterPro" id="IPR051315">
    <property type="entry name" value="Bact_Chemotaxis_CheA"/>
</dbReference>
<dbReference type="EMBL" id="CP002116">
    <property type="protein sequence ID" value="ADK83084.1"/>
    <property type="molecule type" value="Genomic_DNA"/>
</dbReference>
<protein>
    <submittedName>
        <fullName evidence="3">CheA signal transduction histidine kinase</fullName>
    </submittedName>
</protein>
<dbReference type="CDD" id="cd00088">
    <property type="entry name" value="HPT"/>
    <property type="match status" value="1"/>
</dbReference>
<dbReference type="InterPro" id="IPR036641">
    <property type="entry name" value="HPT_dom_sf"/>
</dbReference>
<dbReference type="eggNOG" id="COG2198">
    <property type="taxonomic scope" value="Bacteria"/>
</dbReference>
<accession>E1R9B5</accession>
<evidence type="ECO:0000256" key="1">
    <source>
        <dbReference type="PROSITE-ProRule" id="PRU00110"/>
    </source>
</evidence>
<dbReference type="AlphaFoldDB" id="E1R9B5"/>
<dbReference type="PANTHER" id="PTHR43395">
    <property type="entry name" value="SENSOR HISTIDINE KINASE CHEA"/>
    <property type="match status" value="1"/>
</dbReference>
<dbReference type="InterPro" id="IPR008207">
    <property type="entry name" value="Sig_transdc_His_kin_Hpt_dom"/>
</dbReference>
<dbReference type="GO" id="GO:0004672">
    <property type="term" value="F:protein kinase activity"/>
    <property type="evidence" value="ECO:0007669"/>
    <property type="project" value="UniProtKB-ARBA"/>
</dbReference>
<organism evidence="3 4">
    <name type="scientific">Sediminispirochaeta smaragdinae (strain DSM 11293 / JCM 15392 / SEBR 4228)</name>
    <name type="common">Spirochaeta smaragdinae</name>
    <dbReference type="NCBI Taxonomy" id="573413"/>
    <lineage>
        <taxon>Bacteria</taxon>
        <taxon>Pseudomonadati</taxon>
        <taxon>Spirochaetota</taxon>
        <taxon>Spirochaetia</taxon>
        <taxon>Spirochaetales</taxon>
        <taxon>Spirochaetaceae</taxon>
        <taxon>Sediminispirochaeta</taxon>
    </lineage>
</organism>
<proteinExistence type="predicted"/>
<feature type="domain" description="HPt" evidence="2">
    <location>
        <begin position="1"/>
        <end position="105"/>
    </location>
</feature>
<dbReference type="PANTHER" id="PTHR43395:SF8">
    <property type="entry name" value="HISTIDINE KINASE"/>
    <property type="match status" value="1"/>
</dbReference>
<keyword evidence="1" id="KW-0597">Phosphoprotein</keyword>
<dbReference type="HOGENOM" id="CLU_725419_0_0_12"/>
<keyword evidence="3" id="KW-0808">Transferase</keyword>
<dbReference type="GO" id="GO:0000160">
    <property type="term" value="P:phosphorelay signal transduction system"/>
    <property type="evidence" value="ECO:0007669"/>
    <property type="project" value="InterPro"/>
</dbReference>
<dbReference type="RefSeq" id="WP_013256541.1">
    <property type="nucleotide sequence ID" value="NC_014364.1"/>
</dbReference>
<dbReference type="Gene3D" id="1.20.120.160">
    <property type="entry name" value="HPT domain"/>
    <property type="match status" value="1"/>
</dbReference>
<dbReference type="KEGG" id="ssm:Spirs_3999"/>
<dbReference type="SMART" id="SM00073">
    <property type="entry name" value="HPT"/>
    <property type="match status" value="1"/>
</dbReference>
<sequence>MLDDLTSLQSQFYEDALDLLNSGEAILLALEDGNGDTEQLNALFRVFHTLKGNANMVGIESVGRLCHALESILDGVRKGTTPLEEGILQHSFEVIDLLGQIAARADAAPFDDHIAQMVGRLEEGGKRSAEKVPASEPLSDPAVSEVVETEAEAQAEVEAKDGKVTQSADFLSGKGLFLRFARSYGRAVELAGEIQFADSDKSIEQLLDLGMLALDLRDLGVQLDENELGRVAIYLEKFVTALLRLQAEYEEITFELLYVLLDEMEERLRTLLKQVPWFRVEQVEEPIQLRNLVGLEIEEEKEDVLVVELHISEEAFLRSADLFNQCRRLKEERKGPVCFLHSKPGVLAKAAQLLGQSIGAVYPDVHKDVLSGIIGIAASLS</sequence>
<dbReference type="Pfam" id="PF01627">
    <property type="entry name" value="Hpt"/>
    <property type="match status" value="1"/>
</dbReference>
<name>E1R9B5_SEDSS</name>
<evidence type="ECO:0000313" key="4">
    <source>
        <dbReference type="Proteomes" id="UP000002318"/>
    </source>
</evidence>
<gene>
    <name evidence="3" type="ordered locus">Spirs_3999</name>
</gene>
<keyword evidence="3" id="KW-0418">Kinase</keyword>
<keyword evidence="4" id="KW-1185">Reference proteome</keyword>
<dbReference type="PROSITE" id="PS50894">
    <property type="entry name" value="HPT"/>
    <property type="match status" value="1"/>
</dbReference>